<keyword evidence="4" id="KW-1185">Reference proteome</keyword>
<evidence type="ECO:0000256" key="2">
    <source>
        <dbReference type="SAM" id="MobiDB-lite"/>
    </source>
</evidence>
<name>A0ABY9VHT8_9BACI</name>
<dbReference type="EMBL" id="CP134494">
    <property type="protein sequence ID" value="WNF22180.1"/>
    <property type="molecule type" value="Genomic_DNA"/>
</dbReference>
<evidence type="ECO:0000313" key="4">
    <source>
        <dbReference type="Proteomes" id="UP001303324"/>
    </source>
</evidence>
<dbReference type="SUPFAM" id="SSF63817">
    <property type="entry name" value="Sortase"/>
    <property type="match status" value="1"/>
</dbReference>
<keyword evidence="1" id="KW-0378">Hydrolase</keyword>
<dbReference type="InterPro" id="IPR005754">
    <property type="entry name" value="Sortase"/>
</dbReference>
<dbReference type="Pfam" id="PF04203">
    <property type="entry name" value="Sortase"/>
    <property type="match status" value="1"/>
</dbReference>
<dbReference type="InterPro" id="IPR042001">
    <property type="entry name" value="Sortase_F"/>
</dbReference>
<evidence type="ECO:0000313" key="3">
    <source>
        <dbReference type="EMBL" id="WNF22180.1"/>
    </source>
</evidence>
<organism evidence="3 4">
    <name type="scientific">Mesobacillus jeotgali</name>
    <dbReference type="NCBI Taxonomy" id="129985"/>
    <lineage>
        <taxon>Bacteria</taxon>
        <taxon>Bacillati</taxon>
        <taxon>Bacillota</taxon>
        <taxon>Bacilli</taxon>
        <taxon>Bacillales</taxon>
        <taxon>Bacillaceae</taxon>
        <taxon>Mesobacillus</taxon>
    </lineage>
</organism>
<dbReference type="Gene3D" id="2.40.260.10">
    <property type="entry name" value="Sortase"/>
    <property type="match status" value="1"/>
</dbReference>
<dbReference type="Proteomes" id="UP001303324">
    <property type="component" value="Chromosome"/>
</dbReference>
<reference evidence="3 4" key="1">
    <citation type="submission" date="2023-09" db="EMBL/GenBank/DDBJ databases">
        <title>Microbial mechanism of fulvic acid promoting antimony reduction mineralization in rice fields.</title>
        <authorList>
            <person name="Chen G."/>
            <person name="Lan J."/>
        </authorList>
    </citation>
    <scope>NUCLEOTIDE SEQUENCE [LARGE SCALE GENOMIC DNA]</scope>
    <source>
        <strain evidence="3 4">PS1</strain>
    </source>
</reference>
<gene>
    <name evidence="3" type="ORF">RH061_18635</name>
</gene>
<proteinExistence type="predicted"/>
<protein>
    <submittedName>
        <fullName evidence="3">Class F sortase</fullName>
    </submittedName>
</protein>
<feature type="region of interest" description="Disordered" evidence="2">
    <location>
        <begin position="1"/>
        <end position="31"/>
    </location>
</feature>
<feature type="compositionally biased region" description="Low complexity" evidence="2">
    <location>
        <begin position="16"/>
        <end position="28"/>
    </location>
</feature>
<dbReference type="InterPro" id="IPR023365">
    <property type="entry name" value="Sortase_dom-sf"/>
</dbReference>
<sequence>MNSDSVLNPEKAGGEPVVSSPVSNSMPSAKKVTQETGLVPLNLTISSIGLDADIIPVGLQEDGAMEVPEDVMKIGWYTKGARPGEKGNVVLAGHVDNYLGKGVFFDLEDVSLEDEVVLTDKDNTLRYKIVKIESYPYDNGPIEEIFGFTSQKRLQLITCTGWFNPLTKNHEERLVVTAIQQ</sequence>
<accession>A0ABY9VHT8</accession>
<evidence type="ECO:0000256" key="1">
    <source>
        <dbReference type="ARBA" id="ARBA00022801"/>
    </source>
</evidence>
<dbReference type="CDD" id="cd05829">
    <property type="entry name" value="Sortase_F"/>
    <property type="match status" value="1"/>
</dbReference>
<dbReference type="RefSeq" id="WP_311072345.1">
    <property type="nucleotide sequence ID" value="NZ_CP134494.1"/>
</dbReference>